<dbReference type="Pfam" id="PF04402">
    <property type="entry name" value="SIMPL"/>
    <property type="match status" value="1"/>
</dbReference>
<dbReference type="GO" id="GO:0006974">
    <property type="term" value="P:DNA damage response"/>
    <property type="evidence" value="ECO:0007669"/>
    <property type="project" value="TreeGrafter"/>
</dbReference>
<dbReference type="Gene3D" id="3.30.70.2970">
    <property type="entry name" value="Protein of unknown function (DUF541), domain 2"/>
    <property type="match status" value="1"/>
</dbReference>
<dbReference type="EMBL" id="JAKIKP010000003">
    <property type="protein sequence ID" value="MCL1142407.1"/>
    <property type="molecule type" value="Genomic_DNA"/>
</dbReference>
<dbReference type="Proteomes" id="UP001139333">
    <property type="component" value="Unassembled WGS sequence"/>
</dbReference>
<dbReference type="PANTHER" id="PTHR34387">
    <property type="entry name" value="SLR1258 PROTEIN"/>
    <property type="match status" value="1"/>
</dbReference>
<keyword evidence="3" id="KW-1185">Reference proteome</keyword>
<dbReference type="NCBIfam" id="NF008299">
    <property type="entry name" value="PRK11087.1"/>
    <property type="match status" value="1"/>
</dbReference>
<evidence type="ECO:0000256" key="1">
    <source>
        <dbReference type="SAM" id="SignalP"/>
    </source>
</evidence>
<reference evidence="2" key="1">
    <citation type="submission" date="2022-01" db="EMBL/GenBank/DDBJ databases">
        <title>Whole genome-based taxonomy of the Shewanellaceae.</title>
        <authorList>
            <person name="Martin-Rodriguez A.J."/>
        </authorList>
    </citation>
    <scope>NUCLEOTIDE SEQUENCE</scope>
    <source>
        <strain evidence="2">DSM 16422</strain>
    </source>
</reference>
<proteinExistence type="predicted"/>
<comment type="caution">
    <text evidence="2">The sequence shown here is derived from an EMBL/GenBank/DDBJ whole genome shotgun (WGS) entry which is preliminary data.</text>
</comment>
<name>A0A9X1ZK17_9GAMM</name>
<evidence type="ECO:0000313" key="3">
    <source>
        <dbReference type="Proteomes" id="UP001139333"/>
    </source>
</evidence>
<dbReference type="Gene3D" id="3.30.110.170">
    <property type="entry name" value="Protein of unknown function (DUF541), domain 1"/>
    <property type="match status" value="1"/>
</dbReference>
<organism evidence="2 3">
    <name type="scientific">Shewanella gaetbuli</name>
    <dbReference type="NCBI Taxonomy" id="220752"/>
    <lineage>
        <taxon>Bacteria</taxon>
        <taxon>Pseudomonadati</taxon>
        <taxon>Pseudomonadota</taxon>
        <taxon>Gammaproteobacteria</taxon>
        <taxon>Alteromonadales</taxon>
        <taxon>Shewanellaceae</taxon>
        <taxon>Shewanella</taxon>
    </lineage>
</organism>
<accession>A0A9X1ZK17</accession>
<evidence type="ECO:0000313" key="2">
    <source>
        <dbReference type="EMBL" id="MCL1142407.1"/>
    </source>
</evidence>
<dbReference type="InterPro" id="IPR052022">
    <property type="entry name" value="26kDa_periplasmic_antigen"/>
</dbReference>
<dbReference type="AlphaFoldDB" id="A0A9X1ZK17"/>
<gene>
    <name evidence="2" type="ORF">L2672_06825</name>
</gene>
<dbReference type="InterPro" id="IPR007497">
    <property type="entry name" value="SIMPL/DUF541"/>
</dbReference>
<dbReference type="RefSeq" id="WP_248995079.1">
    <property type="nucleotide sequence ID" value="NZ_JAKIKP010000003.1"/>
</dbReference>
<sequence>MSVTTAINLKRKSIKTLLLAMGLTTVCMVNSANVLADELPFAHIETTGSSEISVAADMAKISVEVMVNAESAALAKQASDNAIAQTLKRMQQAGIAQTDIESANLNIRPQYQYAKDTPPKLIAYQASRQMTIKVRQLSQLNQLLDSALSEGINRVSNIELLSSQQAQLVEQARQQAIRDAQHKAASLAKGFDKEIQGVWKIRYYNQHNVRPVVYKMAASEAADVSQSYQQGQVTITDSVEVIFKLKE</sequence>
<feature type="chain" id="PRO_5040814139" evidence="1">
    <location>
        <begin position="37"/>
        <end position="247"/>
    </location>
</feature>
<feature type="signal peptide" evidence="1">
    <location>
        <begin position="1"/>
        <end position="36"/>
    </location>
</feature>
<protein>
    <submittedName>
        <fullName evidence="2">Oxidative stress defense protein</fullName>
    </submittedName>
</protein>
<dbReference type="PANTHER" id="PTHR34387:SF1">
    <property type="entry name" value="PERIPLASMIC IMMUNOGENIC PROTEIN"/>
    <property type="match status" value="1"/>
</dbReference>
<keyword evidence="1" id="KW-0732">Signal</keyword>